<feature type="compositionally biased region" description="Basic and acidic residues" evidence="2">
    <location>
        <begin position="99"/>
        <end position="115"/>
    </location>
</feature>
<evidence type="ECO:0000256" key="2">
    <source>
        <dbReference type="SAM" id="MobiDB-lite"/>
    </source>
</evidence>
<dbReference type="STRING" id="6186.A0A183JVN4"/>
<keyword evidence="4" id="KW-1185">Reference proteome</keyword>
<sequence>MMQVKKEQALILSLLNAKKVDFKEVDLSDVSNEPEKCSLFEELKKKDKPLVPPHIFLDEEYLGGYEEFYEALEMEELESFLKLPGEKPAEGEEEDEEKDKESSGNEDKSDISNEEEKSEADVEEKNEDQKEKEKLSDESLEEKVGANGDSSTEHQRKTSEDEDSGNEEEEKINPSSVKDVEGK</sequence>
<dbReference type="InterPro" id="IPR006993">
    <property type="entry name" value="Glut_rich_SH3-bd"/>
</dbReference>
<dbReference type="Gene3D" id="3.40.30.10">
    <property type="entry name" value="Glutaredoxin"/>
    <property type="match status" value="1"/>
</dbReference>
<organism evidence="5">
    <name type="scientific">Schistosoma curassoni</name>
    <dbReference type="NCBI Taxonomy" id="6186"/>
    <lineage>
        <taxon>Eukaryota</taxon>
        <taxon>Metazoa</taxon>
        <taxon>Spiralia</taxon>
        <taxon>Lophotrochozoa</taxon>
        <taxon>Platyhelminthes</taxon>
        <taxon>Trematoda</taxon>
        <taxon>Digenea</taxon>
        <taxon>Strigeidida</taxon>
        <taxon>Schistosomatoidea</taxon>
        <taxon>Schistosomatidae</taxon>
        <taxon>Schistosoma</taxon>
    </lineage>
</organism>
<protein>
    <submittedName>
        <fullName evidence="5">Glutaredoxin domain-containing protein</fullName>
    </submittedName>
</protein>
<dbReference type="GO" id="GO:0005737">
    <property type="term" value="C:cytoplasm"/>
    <property type="evidence" value="ECO:0007669"/>
    <property type="project" value="TreeGrafter"/>
</dbReference>
<evidence type="ECO:0000256" key="1">
    <source>
        <dbReference type="ARBA" id="ARBA00007764"/>
    </source>
</evidence>
<dbReference type="EMBL" id="UZAK01017013">
    <property type="protein sequence ID" value="VDP07434.1"/>
    <property type="molecule type" value="Genomic_DNA"/>
</dbReference>
<evidence type="ECO:0000313" key="4">
    <source>
        <dbReference type="Proteomes" id="UP000279833"/>
    </source>
</evidence>
<dbReference type="PANTHER" id="PTHR12232">
    <property type="entry name" value="SH3 DOMAIN-BINDING GLUTAMIC ACID-RICH-LIKE PROTEIN"/>
    <property type="match status" value="1"/>
</dbReference>
<feature type="compositionally biased region" description="Acidic residues" evidence="2">
    <location>
        <begin position="160"/>
        <end position="170"/>
    </location>
</feature>
<dbReference type="Proteomes" id="UP000279833">
    <property type="component" value="Unassembled WGS sequence"/>
</dbReference>
<feature type="region of interest" description="Disordered" evidence="2">
    <location>
        <begin position="80"/>
        <end position="183"/>
    </location>
</feature>
<proteinExistence type="inferred from homology"/>
<reference evidence="5" key="1">
    <citation type="submission" date="2016-06" db="UniProtKB">
        <authorList>
            <consortium name="WormBaseParasite"/>
        </authorList>
    </citation>
    <scope>IDENTIFICATION</scope>
</reference>
<dbReference type="InterPro" id="IPR051033">
    <property type="entry name" value="SH3BGR"/>
</dbReference>
<evidence type="ECO:0000313" key="5">
    <source>
        <dbReference type="WBParaSite" id="SCUD_0000677901-mRNA-1"/>
    </source>
</evidence>
<dbReference type="Pfam" id="PF04908">
    <property type="entry name" value="SH3BGR"/>
    <property type="match status" value="1"/>
</dbReference>
<dbReference type="InterPro" id="IPR036249">
    <property type="entry name" value="Thioredoxin-like_sf"/>
</dbReference>
<evidence type="ECO:0000313" key="3">
    <source>
        <dbReference type="EMBL" id="VDP07434.1"/>
    </source>
</evidence>
<reference evidence="3 4" key="2">
    <citation type="submission" date="2018-11" db="EMBL/GenBank/DDBJ databases">
        <authorList>
            <consortium name="Pathogen Informatics"/>
        </authorList>
    </citation>
    <scope>NUCLEOTIDE SEQUENCE [LARGE SCALE GENOMIC DNA]</scope>
    <source>
        <strain evidence="3">Dakar</strain>
        <strain evidence="4">Dakar, Senegal</strain>
    </source>
</reference>
<comment type="similarity">
    <text evidence="1">Belongs to the SH3BGR family.</text>
</comment>
<dbReference type="SUPFAM" id="SSF52833">
    <property type="entry name" value="Thioredoxin-like"/>
    <property type="match status" value="1"/>
</dbReference>
<feature type="compositionally biased region" description="Acidic residues" evidence="2">
    <location>
        <begin position="116"/>
        <end position="126"/>
    </location>
</feature>
<dbReference type="AlphaFoldDB" id="A0A183JVN4"/>
<dbReference type="PROSITE" id="PS51354">
    <property type="entry name" value="GLUTAREDOXIN_2"/>
    <property type="match status" value="1"/>
</dbReference>
<feature type="compositionally biased region" description="Basic and acidic residues" evidence="2">
    <location>
        <begin position="127"/>
        <end position="144"/>
    </location>
</feature>
<dbReference type="WBParaSite" id="SCUD_0000677901-mRNA-1">
    <property type="protein sequence ID" value="SCUD_0000677901-mRNA-1"/>
    <property type="gene ID" value="SCUD_0000677901"/>
</dbReference>
<dbReference type="PANTHER" id="PTHR12232:SF0">
    <property type="entry name" value="THIOREDOXIN DOMAIN-CONTAINING PROTEIN"/>
    <property type="match status" value="1"/>
</dbReference>
<name>A0A183JVN4_9TREM</name>
<accession>A0A183JVN4</accession>
<gene>
    <name evidence="3" type="ORF">SCUD_LOCUS6778</name>
</gene>